<evidence type="ECO:0000313" key="1">
    <source>
        <dbReference type="EMBL" id="KIL54515.1"/>
    </source>
</evidence>
<name>A0A0C2RWB1_AMAMK</name>
<reference evidence="1 2" key="1">
    <citation type="submission" date="2014-04" db="EMBL/GenBank/DDBJ databases">
        <title>Evolutionary Origins and Diversification of the Mycorrhizal Mutualists.</title>
        <authorList>
            <consortium name="DOE Joint Genome Institute"/>
            <consortium name="Mycorrhizal Genomics Consortium"/>
            <person name="Kohler A."/>
            <person name="Kuo A."/>
            <person name="Nagy L.G."/>
            <person name="Floudas D."/>
            <person name="Copeland A."/>
            <person name="Barry K.W."/>
            <person name="Cichocki N."/>
            <person name="Veneault-Fourrey C."/>
            <person name="LaButti K."/>
            <person name="Lindquist E.A."/>
            <person name="Lipzen A."/>
            <person name="Lundell T."/>
            <person name="Morin E."/>
            <person name="Murat C."/>
            <person name="Riley R."/>
            <person name="Ohm R."/>
            <person name="Sun H."/>
            <person name="Tunlid A."/>
            <person name="Henrissat B."/>
            <person name="Grigoriev I.V."/>
            <person name="Hibbett D.S."/>
            <person name="Martin F."/>
        </authorList>
    </citation>
    <scope>NUCLEOTIDE SEQUENCE [LARGE SCALE GENOMIC DNA]</scope>
    <source>
        <strain evidence="1 2">Koide BX008</strain>
    </source>
</reference>
<protein>
    <submittedName>
        <fullName evidence="1">Uncharacterized protein</fullName>
    </submittedName>
</protein>
<accession>A0A0C2RWB1</accession>
<gene>
    <name evidence="1" type="ORF">M378DRAFT_174190</name>
</gene>
<dbReference type="HOGENOM" id="CLU_2885317_0_0_1"/>
<proteinExistence type="predicted"/>
<dbReference type="AlphaFoldDB" id="A0A0C2RWB1"/>
<dbReference type="Proteomes" id="UP000054549">
    <property type="component" value="Unassembled WGS sequence"/>
</dbReference>
<sequence length="63" mass="7276">MVTHVLLLDMVWPGGGRRDCQPRKTYCNHWEPTNPSVVARRLVFDYQAAASNETAEIRRSVLY</sequence>
<evidence type="ECO:0000313" key="2">
    <source>
        <dbReference type="Proteomes" id="UP000054549"/>
    </source>
</evidence>
<dbReference type="InParanoid" id="A0A0C2RWB1"/>
<dbReference type="EMBL" id="KN818717">
    <property type="protein sequence ID" value="KIL54515.1"/>
    <property type="molecule type" value="Genomic_DNA"/>
</dbReference>
<organism evidence="1 2">
    <name type="scientific">Amanita muscaria (strain Koide BX008)</name>
    <dbReference type="NCBI Taxonomy" id="946122"/>
    <lineage>
        <taxon>Eukaryota</taxon>
        <taxon>Fungi</taxon>
        <taxon>Dikarya</taxon>
        <taxon>Basidiomycota</taxon>
        <taxon>Agaricomycotina</taxon>
        <taxon>Agaricomycetes</taxon>
        <taxon>Agaricomycetidae</taxon>
        <taxon>Agaricales</taxon>
        <taxon>Pluteineae</taxon>
        <taxon>Amanitaceae</taxon>
        <taxon>Amanita</taxon>
    </lineage>
</organism>
<keyword evidence="2" id="KW-1185">Reference proteome</keyword>